<dbReference type="InterPro" id="IPR036388">
    <property type="entry name" value="WH-like_DNA-bd_sf"/>
</dbReference>
<evidence type="ECO:0000313" key="2">
    <source>
        <dbReference type="EMBL" id="MBK7416007.1"/>
    </source>
</evidence>
<dbReference type="InterPro" id="IPR041657">
    <property type="entry name" value="HTH_17"/>
</dbReference>
<feature type="domain" description="Helix-turn-helix" evidence="1">
    <location>
        <begin position="13"/>
        <end position="64"/>
    </location>
</feature>
<sequence>MDIATVIENGKFLLTEHEAATYLDVTPGTLSVWRSTGRYKIPFIKVGRNVRYKRNDLEAWLNHRTRSSGATI</sequence>
<dbReference type="InterPro" id="IPR009061">
    <property type="entry name" value="DNA-bd_dom_put_sf"/>
</dbReference>
<gene>
    <name evidence="2" type="ORF">IPJ38_13700</name>
</gene>
<organism evidence="2 3">
    <name type="scientific">Candidatus Dechloromonas phosphorivorans</name>
    <dbReference type="NCBI Taxonomy" id="2899244"/>
    <lineage>
        <taxon>Bacteria</taxon>
        <taxon>Pseudomonadati</taxon>
        <taxon>Pseudomonadota</taxon>
        <taxon>Betaproteobacteria</taxon>
        <taxon>Rhodocyclales</taxon>
        <taxon>Azonexaceae</taxon>
        <taxon>Dechloromonas</taxon>
    </lineage>
</organism>
<dbReference type="Proteomes" id="UP000739411">
    <property type="component" value="Unassembled WGS sequence"/>
</dbReference>
<dbReference type="SUPFAM" id="SSF46955">
    <property type="entry name" value="Putative DNA-binding domain"/>
    <property type="match status" value="1"/>
</dbReference>
<dbReference type="AlphaFoldDB" id="A0A935K5J3"/>
<accession>A0A935K5J3</accession>
<evidence type="ECO:0000259" key="1">
    <source>
        <dbReference type="Pfam" id="PF12728"/>
    </source>
</evidence>
<dbReference type="NCBIfam" id="TIGR01764">
    <property type="entry name" value="excise"/>
    <property type="match status" value="1"/>
</dbReference>
<dbReference type="Gene3D" id="1.10.10.10">
    <property type="entry name" value="Winged helix-like DNA-binding domain superfamily/Winged helix DNA-binding domain"/>
    <property type="match status" value="1"/>
</dbReference>
<protein>
    <submittedName>
        <fullName evidence="2">Helix-turn-helix domain-containing protein</fullName>
    </submittedName>
</protein>
<reference evidence="2 3" key="1">
    <citation type="submission" date="2020-10" db="EMBL/GenBank/DDBJ databases">
        <title>Connecting structure to function with the recovery of over 1000 high-quality activated sludge metagenome-assembled genomes encoding full-length rRNA genes using long-read sequencing.</title>
        <authorList>
            <person name="Singleton C.M."/>
            <person name="Petriglieri F."/>
            <person name="Kristensen J.M."/>
            <person name="Kirkegaard R.H."/>
            <person name="Michaelsen T.Y."/>
            <person name="Andersen M.H."/>
            <person name="Karst S.M."/>
            <person name="Dueholm M.S."/>
            <person name="Nielsen P.H."/>
            <person name="Albertsen M."/>
        </authorList>
    </citation>
    <scope>NUCLEOTIDE SEQUENCE [LARGE SCALE GENOMIC DNA]</scope>
    <source>
        <strain evidence="2">EsbW_18-Q3-R4-48_BATAC.463</strain>
    </source>
</reference>
<dbReference type="Pfam" id="PF12728">
    <property type="entry name" value="HTH_17"/>
    <property type="match status" value="1"/>
</dbReference>
<dbReference type="EMBL" id="JADJMS010000029">
    <property type="protein sequence ID" value="MBK7416007.1"/>
    <property type="molecule type" value="Genomic_DNA"/>
</dbReference>
<proteinExistence type="predicted"/>
<name>A0A935K5J3_9RHOO</name>
<comment type="caution">
    <text evidence="2">The sequence shown here is derived from an EMBL/GenBank/DDBJ whole genome shotgun (WGS) entry which is preliminary data.</text>
</comment>
<evidence type="ECO:0000313" key="3">
    <source>
        <dbReference type="Proteomes" id="UP000739411"/>
    </source>
</evidence>
<dbReference type="GO" id="GO:0003677">
    <property type="term" value="F:DNA binding"/>
    <property type="evidence" value="ECO:0007669"/>
    <property type="project" value="InterPro"/>
</dbReference>
<dbReference type="InterPro" id="IPR010093">
    <property type="entry name" value="SinI_DNA-bd"/>
</dbReference>